<evidence type="ECO:0000256" key="5">
    <source>
        <dbReference type="SAM" id="MobiDB-lite"/>
    </source>
</evidence>
<keyword evidence="9" id="KW-1185">Reference proteome</keyword>
<dbReference type="InterPro" id="IPR039754">
    <property type="entry name" value="Esf1"/>
</dbReference>
<feature type="compositionally biased region" description="Acidic residues" evidence="5">
    <location>
        <begin position="150"/>
        <end position="168"/>
    </location>
</feature>
<name>A0AAN9VCT3_9ORTH</name>
<reference evidence="8 9" key="1">
    <citation type="submission" date="2024-03" db="EMBL/GenBank/DDBJ databases">
        <title>The genome assembly and annotation of the cricket Gryllus longicercus Weissman &amp; Gray.</title>
        <authorList>
            <person name="Szrajer S."/>
            <person name="Gray D."/>
            <person name="Ylla G."/>
        </authorList>
    </citation>
    <scope>NUCLEOTIDE SEQUENCE [LARGE SCALE GENOMIC DNA]</scope>
    <source>
        <strain evidence="8">DAG 2021-001</strain>
        <tissue evidence="8">Whole body minus gut</tissue>
    </source>
</reference>
<feature type="compositionally biased region" description="Acidic residues" evidence="5">
    <location>
        <begin position="569"/>
        <end position="589"/>
    </location>
</feature>
<feature type="compositionally biased region" description="Basic and acidic residues" evidence="5">
    <location>
        <begin position="671"/>
        <end position="684"/>
    </location>
</feature>
<feature type="region of interest" description="Disordered" evidence="5">
    <location>
        <begin position="1"/>
        <end position="27"/>
    </location>
</feature>
<feature type="region of interest" description="Disordered" evidence="5">
    <location>
        <begin position="203"/>
        <end position="244"/>
    </location>
</feature>
<feature type="compositionally biased region" description="Polar residues" evidence="5">
    <location>
        <begin position="130"/>
        <end position="148"/>
    </location>
</feature>
<dbReference type="EMBL" id="JAZDUA010000274">
    <property type="protein sequence ID" value="KAK7862444.1"/>
    <property type="molecule type" value="Genomic_DNA"/>
</dbReference>
<keyword evidence="3" id="KW-0175">Coiled coil</keyword>
<evidence type="ECO:0000256" key="1">
    <source>
        <dbReference type="ARBA" id="ARBA00004604"/>
    </source>
</evidence>
<dbReference type="Pfam" id="PF08159">
    <property type="entry name" value="NUC153"/>
    <property type="match status" value="1"/>
</dbReference>
<feature type="domain" description="ESF1 RRM" evidence="7">
    <location>
        <begin position="245"/>
        <end position="406"/>
    </location>
</feature>
<feature type="compositionally biased region" description="Basic and acidic residues" evidence="5">
    <location>
        <begin position="648"/>
        <end position="661"/>
    </location>
</feature>
<evidence type="ECO:0000313" key="9">
    <source>
        <dbReference type="Proteomes" id="UP001378592"/>
    </source>
</evidence>
<organism evidence="8 9">
    <name type="scientific">Gryllus longicercus</name>
    <dbReference type="NCBI Taxonomy" id="2509291"/>
    <lineage>
        <taxon>Eukaryota</taxon>
        <taxon>Metazoa</taxon>
        <taxon>Ecdysozoa</taxon>
        <taxon>Arthropoda</taxon>
        <taxon>Hexapoda</taxon>
        <taxon>Insecta</taxon>
        <taxon>Pterygota</taxon>
        <taxon>Neoptera</taxon>
        <taxon>Polyneoptera</taxon>
        <taxon>Orthoptera</taxon>
        <taxon>Ensifera</taxon>
        <taxon>Gryllidea</taxon>
        <taxon>Grylloidea</taxon>
        <taxon>Gryllidae</taxon>
        <taxon>Gryllinae</taxon>
        <taxon>Gryllus</taxon>
    </lineage>
</organism>
<feature type="domain" description="NUC153" evidence="6">
    <location>
        <begin position="691"/>
        <end position="719"/>
    </location>
</feature>
<comment type="subcellular location">
    <subcellularLocation>
        <location evidence="1">Nucleus</location>
        <location evidence="1">Nucleolus</location>
    </subcellularLocation>
</comment>
<evidence type="ECO:0000256" key="4">
    <source>
        <dbReference type="ARBA" id="ARBA00023242"/>
    </source>
</evidence>
<feature type="region of interest" description="Disordered" evidence="5">
    <location>
        <begin position="50"/>
        <end position="186"/>
    </location>
</feature>
<sequence length="769" mass="90002">MDEMLKDARFAHIPRDPAFKRIPKQERKVKIDKRFQSMFNDKKFKVKYTIDKRGRPMRNSSTENLRRYYELDSSNESGETSDEDSEGESLNKPVVRSKLNKNQSNKKEHDDADVKITERKVDKLKKKGNVENNSKKISPLQLSSNVQLEISEDDDNEEEEEDKDNDSDFDGKGNDKLESNNQSFDEKLRSRLQDMSVDYARGEGIILSDSSSDEESSDDEEDEDDEETIGWGQLDEDAERTDKSTNRLAVCNMDWDRITARDLLVLLHSFVPKGGLILSVTIYPSEFGLQRLKEEEEKGPLELRAGDVVVTNSDTDEDEKEKKKRIHRDDDEEEEGSEYQREKLRQYQLKRLRYFYAVVVCDSVSTADALYKECDGMEYESSASHLDLRFIPDDVTFDQEPKETCTELPNMTKYEPQLFITTALQQSKVRLTWDETDPRRNKINEKINAGKVEEIDDHDLKAYLATSSEGESSEEEEDEKKESASKYRALLENIESQEVAKKEKNMEMEVTWGFDLNEKVKKRMKDGKAEEMTPFQKYLERRKEKRKAKREEQLKKKQQQRKEQKESGDESEEGSVSEDDVPSDIDMNDEYFKEEFEKEEFAQAEKAKSKKKKNKKKKDGHESEDEESKKKKAELELLLMDEEDNKKHFSLKDILIEDSDSKKKKKKKNKKQLEEQSAEKKNDDFQINVQDQRFSAIFTSHLYNIDPADPHYKKTKGMEALRQEKLSRRSLDEELPRKKQKIETPEKKKDAELSLLVKNVKRKTQTLKK</sequence>
<comment type="caution">
    <text evidence="8">The sequence shown here is derived from an EMBL/GenBank/DDBJ whole genome shotgun (WGS) entry which is preliminary data.</text>
</comment>
<evidence type="ECO:0000256" key="2">
    <source>
        <dbReference type="ARBA" id="ARBA00009087"/>
    </source>
</evidence>
<dbReference type="InterPro" id="IPR012580">
    <property type="entry name" value="NUC153"/>
</dbReference>
<evidence type="ECO:0008006" key="10">
    <source>
        <dbReference type="Google" id="ProtNLM"/>
    </source>
</evidence>
<dbReference type="InterPro" id="IPR056750">
    <property type="entry name" value="RRM_ESF1"/>
</dbReference>
<dbReference type="GO" id="GO:0003723">
    <property type="term" value="F:RNA binding"/>
    <property type="evidence" value="ECO:0007669"/>
    <property type="project" value="TreeGrafter"/>
</dbReference>
<dbReference type="Pfam" id="PF25121">
    <property type="entry name" value="RRM_ESF1"/>
    <property type="match status" value="1"/>
</dbReference>
<evidence type="ECO:0000313" key="8">
    <source>
        <dbReference type="EMBL" id="KAK7862444.1"/>
    </source>
</evidence>
<dbReference type="PANTHER" id="PTHR12202:SF0">
    <property type="entry name" value="ESF1 HOMOLOG"/>
    <property type="match status" value="1"/>
</dbReference>
<gene>
    <name evidence="8" type="ORF">R5R35_001348</name>
</gene>
<feature type="compositionally biased region" description="Basic and acidic residues" evidence="5">
    <location>
        <begin position="105"/>
        <end position="121"/>
    </location>
</feature>
<evidence type="ECO:0000259" key="7">
    <source>
        <dbReference type="Pfam" id="PF25121"/>
    </source>
</evidence>
<feature type="compositionally biased region" description="Basic residues" evidence="5">
    <location>
        <begin position="608"/>
        <end position="618"/>
    </location>
</feature>
<proteinExistence type="inferred from homology"/>
<feature type="region of interest" description="Disordered" evidence="5">
    <location>
        <begin position="648"/>
        <end position="686"/>
    </location>
</feature>
<feature type="region of interest" description="Disordered" evidence="5">
    <location>
        <begin position="723"/>
        <end position="749"/>
    </location>
</feature>
<dbReference type="GO" id="GO:0006364">
    <property type="term" value="P:rRNA processing"/>
    <property type="evidence" value="ECO:0007669"/>
    <property type="project" value="InterPro"/>
</dbReference>
<feature type="region of interest" description="Disordered" evidence="5">
    <location>
        <begin position="307"/>
        <end position="339"/>
    </location>
</feature>
<dbReference type="AlphaFoldDB" id="A0AAN9VCT3"/>
<feature type="compositionally biased region" description="Basic and acidic residues" evidence="5">
    <location>
        <begin position="549"/>
        <end position="568"/>
    </location>
</feature>
<comment type="similarity">
    <text evidence="2">Belongs to the ESF1 family.</text>
</comment>
<dbReference type="GO" id="GO:0005730">
    <property type="term" value="C:nucleolus"/>
    <property type="evidence" value="ECO:0007669"/>
    <property type="project" value="UniProtKB-SubCell"/>
</dbReference>
<feature type="compositionally biased region" description="Basic and acidic residues" evidence="5">
    <location>
        <begin position="590"/>
        <end position="607"/>
    </location>
</feature>
<protein>
    <recommendedName>
        <fullName evidence="10">NUC153 domain-containing protein</fullName>
    </recommendedName>
</protein>
<evidence type="ECO:0000256" key="3">
    <source>
        <dbReference type="ARBA" id="ARBA00023054"/>
    </source>
</evidence>
<feature type="region of interest" description="Disordered" evidence="5">
    <location>
        <begin position="466"/>
        <end position="485"/>
    </location>
</feature>
<feature type="compositionally biased region" description="Basic and acidic residues" evidence="5">
    <location>
        <begin position="169"/>
        <end position="186"/>
    </location>
</feature>
<keyword evidence="4" id="KW-0539">Nucleus</keyword>
<evidence type="ECO:0000259" key="6">
    <source>
        <dbReference type="Pfam" id="PF08159"/>
    </source>
</evidence>
<dbReference type="PANTHER" id="PTHR12202">
    <property type="entry name" value="ESF1 HOMOLOG"/>
    <property type="match status" value="1"/>
</dbReference>
<feature type="compositionally biased region" description="Acidic residues" evidence="5">
    <location>
        <begin position="211"/>
        <end position="239"/>
    </location>
</feature>
<feature type="region of interest" description="Disordered" evidence="5">
    <location>
        <begin position="523"/>
        <end position="631"/>
    </location>
</feature>
<accession>A0AAN9VCT3</accession>
<dbReference type="Proteomes" id="UP001378592">
    <property type="component" value="Unassembled WGS sequence"/>
</dbReference>